<keyword evidence="2 8" id="KW-0732">Signal</keyword>
<evidence type="ECO:0000256" key="7">
    <source>
        <dbReference type="ARBA" id="ARBA00023306"/>
    </source>
</evidence>
<dbReference type="InterPro" id="IPR006664">
    <property type="entry name" value="OMP_bac"/>
</dbReference>
<dbReference type="PANTHER" id="PTHR30329">
    <property type="entry name" value="STATOR ELEMENT OF FLAGELLAR MOTOR COMPLEX"/>
    <property type="match status" value="1"/>
</dbReference>
<keyword evidence="3 8" id="KW-0472">Membrane</keyword>
<gene>
    <name evidence="8 11" type="primary">pal</name>
    <name evidence="11" type="ORF">EYR15_02050</name>
</gene>
<dbReference type="PRINTS" id="PR01021">
    <property type="entry name" value="OMPADOMAIN"/>
</dbReference>
<reference evidence="11 12" key="1">
    <citation type="submission" date="2019-02" db="EMBL/GenBank/DDBJ databases">
        <title>Hansschlegelia quercus sp. nov., a novel methylotrophic bacterium from buds of oak (Quercus robur L.).</title>
        <authorList>
            <person name="Agafonova N.V."/>
            <person name="Kaparullina E.N."/>
            <person name="Grouzdev D.S."/>
            <person name="Doronina N.V."/>
        </authorList>
    </citation>
    <scope>NUCLEOTIDE SEQUENCE [LARGE SCALE GENOMIC DNA]</scope>
    <source>
        <strain evidence="11 12">Dub</strain>
    </source>
</reference>
<dbReference type="NCBIfam" id="TIGR02802">
    <property type="entry name" value="Pal_lipo"/>
    <property type="match status" value="1"/>
</dbReference>
<dbReference type="SUPFAM" id="SSF103088">
    <property type="entry name" value="OmpA-like"/>
    <property type="match status" value="1"/>
</dbReference>
<feature type="signal peptide" evidence="9">
    <location>
        <begin position="1"/>
        <end position="23"/>
    </location>
</feature>
<keyword evidence="4 8" id="KW-0564">Palmitate</keyword>
<dbReference type="InterPro" id="IPR006665">
    <property type="entry name" value="OmpA-like"/>
</dbReference>
<evidence type="ECO:0000256" key="3">
    <source>
        <dbReference type="ARBA" id="ARBA00023136"/>
    </source>
</evidence>
<dbReference type="InterPro" id="IPR050330">
    <property type="entry name" value="Bact_OuterMem_StrucFunc"/>
</dbReference>
<dbReference type="AlphaFoldDB" id="A0A4V2JEJ0"/>
<comment type="subcellular location">
    <subcellularLocation>
        <location evidence="8">Cell outer membrane</location>
        <topology evidence="8">Lipid-anchor</topology>
    </subcellularLocation>
</comment>
<evidence type="ECO:0000256" key="6">
    <source>
        <dbReference type="ARBA" id="ARBA00023288"/>
    </source>
</evidence>
<dbReference type="CDD" id="cd07185">
    <property type="entry name" value="OmpA_C-like"/>
    <property type="match status" value="1"/>
</dbReference>
<dbReference type="PROSITE" id="PS51257">
    <property type="entry name" value="PROKAR_LIPOPROTEIN"/>
    <property type="match status" value="1"/>
</dbReference>
<keyword evidence="12" id="KW-1185">Reference proteome</keyword>
<feature type="domain" description="OmpA-like" evidence="10">
    <location>
        <begin position="51"/>
        <end position="168"/>
    </location>
</feature>
<dbReference type="GO" id="GO:0009279">
    <property type="term" value="C:cell outer membrane"/>
    <property type="evidence" value="ECO:0007669"/>
    <property type="project" value="UniProtKB-SubCell"/>
</dbReference>
<dbReference type="PROSITE" id="PS51123">
    <property type="entry name" value="OMPA_2"/>
    <property type="match status" value="1"/>
</dbReference>
<dbReference type="OrthoDB" id="9809164at2"/>
<keyword evidence="6 8" id="KW-0449">Lipoprotein</keyword>
<evidence type="ECO:0000256" key="5">
    <source>
        <dbReference type="ARBA" id="ARBA00023237"/>
    </source>
</evidence>
<sequence>MRIGNGAKIAAVICAAMLLGACAKKSGADGLDGAGGYGANGGGRGGPPGSQQDFVVNVGDRVFFETDSTELTSTARSTLDKQASWLSRYPRYAITVEGHADERGTREYNFALGARRGQVARDYLAARGVGGGRIRTISYGKERPVAVCDDISCWSQNRRAVTVLSGGAGS</sequence>
<organism evidence="11 12">
    <name type="scientific">Hansschlegelia quercus</name>
    <dbReference type="NCBI Taxonomy" id="2528245"/>
    <lineage>
        <taxon>Bacteria</taxon>
        <taxon>Pseudomonadati</taxon>
        <taxon>Pseudomonadota</taxon>
        <taxon>Alphaproteobacteria</taxon>
        <taxon>Hyphomicrobiales</taxon>
        <taxon>Methylopilaceae</taxon>
        <taxon>Hansschlegelia</taxon>
    </lineage>
</organism>
<dbReference type="Gene3D" id="3.30.1330.60">
    <property type="entry name" value="OmpA-like domain"/>
    <property type="match status" value="1"/>
</dbReference>
<dbReference type="HAMAP" id="MF_02204">
    <property type="entry name" value="Pal"/>
    <property type="match status" value="1"/>
</dbReference>
<dbReference type="Proteomes" id="UP000291613">
    <property type="component" value="Unassembled WGS sequence"/>
</dbReference>
<dbReference type="RefSeq" id="WP_131001588.1">
    <property type="nucleotide sequence ID" value="NZ_JBHSZR010000002.1"/>
</dbReference>
<evidence type="ECO:0000256" key="9">
    <source>
        <dbReference type="SAM" id="SignalP"/>
    </source>
</evidence>
<keyword evidence="5 8" id="KW-0998">Cell outer membrane</keyword>
<evidence type="ECO:0000256" key="2">
    <source>
        <dbReference type="ARBA" id="ARBA00022729"/>
    </source>
</evidence>
<feature type="chain" id="PRO_5020507950" description="Peptidoglycan-associated lipoprotein" evidence="9">
    <location>
        <begin position="24"/>
        <end position="170"/>
    </location>
</feature>
<dbReference type="Pfam" id="PF00691">
    <property type="entry name" value="OmpA"/>
    <property type="match status" value="1"/>
</dbReference>
<evidence type="ECO:0000256" key="1">
    <source>
        <dbReference type="ARBA" id="ARBA00022618"/>
    </source>
</evidence>
<dbReference type="PANTHER" id="PTHR30329:SF21">
    <property type="entry name" value="LIPOPROTEIN YIAD-RELATED"/>
    <property type="match status" value="1"/>
</dbReference>
<dbReference type="EMBL" id="SIUB01000001">
    <property type="protein sequence ID" value="TBN55336.1"/>
    <property type="molecule type" value="Genomic_DNA"/>
</dbReference>
<comment type="caution">
    <text evidence="11">The sequence shown here is derived from an EMBL/GenBank/DDBJ whole genome shotgun (WGS) entry which is preliminary data.</text>
</comment>
<comment type="similarity">
    <text evidence="8">Belongs to the Pal lipoprotein family.</text>
</comment>
<evidence type="ECO:0000313" key="11">
    <source>
        <dbReference type="EMBL" id="TBN55336.1"/>
    </source>
</evidence>
<protein>
    <recommendedName>
        <fullName evidence="8">Peptidoglycan-associated lipoprotein</fullName>
        <shortName evidence="8">PAL</shortName>
    </recommendedName>
</protein>
<evidence type="ECO:0000313" key="12">
    <source>
        <dbReference type="Proteomes" id="UP000291613"/>
    </source>
</evidence>
<comment type="subunit">
    <text evidence="8">The Tol-Pal system is composed of five core proteins: the inner membrane proteins TolA, TolQ and TolR, the periplasmic protein TolB and the outer membrane protein Pal. They form a network linking the inner and outer membranes and the peptidoglycan layer.</text>
</comment>
<dbReference type="InterPro" id="IPR036737">
    <property type="entry name" value="OmpA-like_sf"/>
</dbReference>
<evidence type="ECO:0000259" key="10">
    <source>
        <dbReference type="PROSITE" id="PS51123"/>
    </source>
</evidence>
<dbReference type="GO" id="GO:0051301">
    <property type="term" value="P:cell division"/>
    <property type="evidence" value="ECO:0007669"/>
    <property type="project" value="UniProtKB-UniRule"/>
</dbReference>
<keyword evidence="1 8" id="KW-0132">Cell division</keyword>
<proteinExistence type="inferred from homology"/>
<dbReference type="InterPro" id="IPR014169">
    <property type="entry name" value="Pal_lipo_C"/>
</dbReference>
<evidence type="ECO:0000256" key="4">
    <source>
        <dbReference type="ARBA" id="ARBA00023139"/>
    </source>
</evidence>
<evidence type="ECO:0000256" key="8">
    <source>
        <dbReference type="HAMAP-Rule" id="MF_02204"/>
    </source>
</evidence>
<accession>A0A4V2JEJ0</accession>
<comment type="function">
    <text evidence="8">Part of the Tol-Pal system, which plays a role in outer membrane invagination during cell division and is important for maintaining outer membrane integrity.</text>
</comment>
<keyword evidence="7 8" id="KW-0131">Cell cycle</keyword>
<name>A0A4V2JEJ0_9HYPH</name>
<dbReference type="InterPro" id="IPR039001">
    <property type="entry name" value="Pal"/>
</dbReference>